<protein>
    <submittedName>
        <fullName evidence="4">Uncharacterized protein</fullName>
    </submittedName>
</protein>
<dbReference type="InterPro" id="IPR002110">
    <property type="entry name" value="Ankyrin_rpt"/>
</dbReference>
<comment type="caution">
    <text evidence="4">The sequence shown here is derived from an EMBL/GenBank/DDBJ whole genome shotgun (WGS) entry which is preliminary data.</text>
</comment>
<dbReference type="Gene3D" id="1.25.40.20">
    <property type="entry name" value="Ankyrin repeat-containing domain"/>
    <property type="match status" value="3"/>
</dbReference>
<dbReference type="Pfam" id="PF12796">
    <property type="entry name" value="Ank_2"/>
    <property type="match status" value="1"/>
</dbReference>
<organism evidence="4 5">
    <name type="scientific">Clonostachys byssicola</name>
    <dbReference type="NCBI Taxonomy" id="160290"/>
    <lineage>
        <taxon>Eukaryota</taxon>
        <taxon>Fungi</taxon>
        <taxon>Dikarya</taxon>
        <taxon>Ascomycota</taxon>
        <taxon>Pezizomycotina</taxon>
        <taxon>Sordariomycetes</taxon>
        <taxon>Hypocreomycetidae</taxon>
        <taxon>Hypocreales</taxon>
        <taxon>Bionectriaceae</taxon>
        <taxon>Clonostachys</taxon>
    </lineage>
</organism>
<proteinExistence type="predicted"/>
<dbReference type="SUPFAM" id="SSF48403">
    <property type="entry name" value="Ankyrin repeat"/>
    <property type="match status" value="1"/>
</dbReference>
<evidence type="ECO:0000313" key="5">
    <source>
        <dbReference type="Proteomes" id="UP000754883"/>
    </source>
</evidence>
<keyword evidence="2 3" id="KW-0040">ANK repeat</keyword>
<feature type="repeat" description="ANK" evidence="3">
    <location>
        <begin position="262"/>
        <end position="296"/>
    </location>
</feature>
<dbReference type="SMART" id="SM00248">
    <property type="entry name" value="ANK"/>
    <property type="match status" value="6"/>
</dbReference>
<dbReference type="PROSITE" id="PS50088">
    <property type="entry name" value="ANK_REPEAT"/>
    <property type="match status" value="1"/>
</dbReference>
<sequence>MGPPILNMPMEILLQIANFTWYTGPWIHRRTGDHAALVLTCRGLYQALNAELYKKTIKSSSSATYLMAWAVYNNCLDTVKRAHVNGANLILHGHLEIIDYLLHHGANVHEPSFGLCMCPKVNKYDTFEAQYPLHFLFCHGEHPRRPEILEKLISKGAYLVAENTSAIPQLASLTRGHLLEPLIKRKDTASLAGVLSLAIQMQDFSLVTQICESASNKNITRARDWKGRTALHLAVNAFNWKDEIVRFLLQDDRASIFQKDYSGRTPLHYAAMTICSPELVGLLLQHRGSSVNTASAHFRKIFYRICGLRHQTIRHIDIAQQMINVWLKPLNDINAYNDPLCLALQTTSWRMALRLIRDGIDLPSWASHFPERGADVIWPSLIGCLSSFHPEQTEFVDAIVRTGCDLNFPDLTLRPELSLLFLVIVRSRNMDCLKILLDGGASVKIEVEAKVIDTHGSEYTGYTGILLAIFSEVFGCPFRETPNLENLDLFHDFIVLLLERGAPIGRNWEDVRFPHPLTALDYAVTAARAGCFELLDLISNHTTETRIRPAEIYSSFSKHLNGMEKESNSWRLMKVYRGRLQTRLGSNESLRAVTRGVH</sequence>
<name>A0A9N9XWL8_9HYPO</name>
<dbReference type="InterPro" id="IPR036770">
    <property type="entry name" value="Ankyrin_rpt-contain_sf"/>
</dbReference>
<keyword evidence="1" id="KW-0677">Repeat</keyword>
<dbReference type="EMBL" id="CABFNO020001328">
    <property type="protein sequence ID" value="CAG9982019.1"/>
    <property type="molecule type" value="Genomic_DNA"/>
</dbReference>
<evidence type="ECO:0000256" key="1">
    <source>
        <dbReference type="ARBA" id="ARBA00022737"/>
    </source>
</evidence>
<reference evidence="5" key="1">
    <citation type="submission" date="2019-06" db="EMBL/GenBank/DDBJ databases">
        <authorList>
            <person name="Broberg M."/>
        </authorList>
    </citation>
    <scope>NUCLEOTIDE SEQUENCE [LARGE SCALE GENOMIC DNA]</scope>
</reference>
<gene>
    <name evidence="4" type="ORF">CBYS24578_00009588</name>
</gene>
<dbReference type="AlphaFoldDB" id="A0A9N9XWL8"/>
<dbReference type="PANTHER" id="PTHR24178">
    <property type="entry name" value="MOLTING PROTEIN MLT-4"/>
    <property type="match status" value="1"/>
</dbReference>
<dbReference type="Proteomes" id="UP000754883">
    <property type="component" value="Unassembled WGS sequence"/>
</dbReference>
<evidence type="ECO:0000256" key="2">
    <source>
        <dbReference type="ARBA" id="ARBA00023043"/>
    </source>
</evidence>
<evidence type="ECO:0000256" key="3">
    <source>
        <dbReference type="PROSITE-ProRule" id="PRU00023"/>
    </source>
</evidence>
<keyword evidence="5" id="KW-1185">Reference proteome</keyword>
<dbReference type="OrthoDB" id="341259at2759"/>
<accession>A0A9N9XWL8</accession>
<reference evidence="4 5" key="2">
    <citation type="submission" date="2021-10" db="EMBL/GenBank/DDBJ databases">
        <authorList>
            <person name="Piombo E."/>
        </authorList>
    </citation>
    <scope>NUCLEOTIDE SEQUENCE [LARGE SCALE GENOMIC DNA]</scope>
</reference>
<evidence type="ECO:0000313" key="4">
    <source>
        <dbReference type="EMBL" id="CAG9982019.1"/>
    </source>
</evidence>